<dbReference type="EMBL" id="GG670888">
    <property type="protein sequence ID" value="EER19921.1"/>
    <property type="molecule type" value="Genomic_DNA"/>
</dbReference>
<dbReference type="RefSeq" id="XP_002788125.1">
    <property type="nucleotide sequence ID" value="XM_002788079.1"/>
</dbReference>
<dbReference type="Proteomes" id="UP000007800">
    <property type="component" value="Unassembled WGS sequence"/>
</dbReference>
<feature type="compositionally biased region" description="Polar residues" evidence="1">
    <location>
        <begin position="28"/>
        <end position="38"/>
    </location>
</feature>
<name>C5K6K1_PERM5</name>
<evidence type="ECO:0000313" key="3">
    <source>
        <dbReference type="Proteomes" id="UP000007800"/>
    </source>
</evidence>
<dbReference type="GeneID" id="9058585"/>
<dbReference type="AlphaFoldDB" id="C5K6K1"/>
<dbReference type="InParanoid" id="C5K6K1"/>
<protein>
    <submittedName>
        <fullName evidence="2">Uncharacterized protein</fullName>
    </submittedName>
</protein>
<sequence>MTYTDANWAPPGVIFNSSSSSRRGPSSEHQTYSQSRPSQCDYMPPAYPPNGRSSHYQTSNRDAGRSQHYRPHYASDRIVPPPPPPPPMLQGREPPQVRSRAPFSGEAGYGLLRHPSPPEVPPPAVGMASFQPNGSQYSQWPTEVGGPLQSRKVKAITDPQHVFTTPPSPRLTHALLDDARRRKKSGRHTLIRTASRTAGGRQTNAVLKLSPPLTERSGPTAVVLTGDREGMSKDLIDAMLSLAKKARRRGAHVLCKRKDGEQVLCKPIDAPTVLPVLTIPEKSAGVIGSSCDMQQQQQYHHHYEGTQYYGYNPTAAYWSHPNTHPLSTVFLPDEHQDKATSSEWLQGSEVFDQLVVVPIYLVPFFS</sequence>
<feature type="compositionally biased region" description="Pro residues" evidence="1">
    <location>
        <begin position="79"/>
        <end position="88"/>
    </location>
</feature>
<organism evidence="3">
    <name type="scientific">Perkinsus marinus (strain ATCC 50983 / TXsc)</name>
    <dbReference type="NCBI Taxonomy" id="423536"/>
    <lineage>
        <taxon>Eukaryota</taxon>
        <taxon>Sar</taxon>
        <taxon>Alveolata</taxon>
        <taxon>Perkinsozoa</taxon>
        <taxon>Perkinsea</taxon>
        <taxon>Perkinsida</taxon>
        <taxon>Perkinsidae</taxon>
        <taxon>Perkinsus</taxon>
    </lineage>
</organism>
<dbReference type="OMA" id="KATSSEW"/>
<evidence type="ECO:0000313" key="2">
    <source>
        <dbReference type="EMBL" id="EER19921.1"/>
    </source>
</evidence>
<feature type="compositionally biased region" description="Polar residues" evidence="1">
    <location>
        <begin position="51"/>
        <end position="61"/>
    </location>
</feature>
<dbReference type="OrthoDB" id="10356961at2759"/>
<proteinExistence type="predicted"/>
<gene>
    <name evidence="2" type="ORF">Pmar_PMAR006814</name>
</gene>
<accession>C5K6K1</accession>
<keyword evidence="3" id="KW-1185">Reference proteome</keyword>
<evidence type="ECO:0000256" key="1">
    <source>
        <dbReference type="SAM" id="MobiDB-lite"/>
    </source>
</evidence>
<reference evidence="2 3" key="1">
    <citation type="submission" date="2008-07" db="EMBL/GenBank/DDBJ databases">
        <authorList>
            <person name="El-Sayed N."/>
            <person name="Caler E."/>
            <person name="Inman J."/>
            <person name="Amedeo P."/>
            <person name="Hass B."/>
            <person name="Wortman J."/>
        </authorList>
    </citation>
    <scope>NUCLEOTIDE SEQUENCE [LARGE SCALE GENOMIC DNA]</scope>
    <source>
        <strain evidence="3">ATCC 50983 / TXsc</strain>
    </source>
</reference>
<feature type="region of interest" description="Disordered" evidence="1">
    <location>
        <begin position="1"/>
        <end position="105"/>
    </location>
</feature>